<evidence type="ECO:0000256" key="1">
    <source>
        <dbReference type="SAM" id="Phobius"/>
    </source>
</evidence>
<evidence type="ECO:0000313" key="3">
    <source>
        <dbReference type="Proteomes" id="UP001303902"/>
    </source>
</evidence>
<evidence type="ECO:0000313" key="2">
    <source>
        <dbReference type="EMBL" id="WOV88365.1"/>
    </source>
</evidence>
<feature type="transmembrane region" description="Helical" evidence="1">
    <location>
        <begin position="7"/>
        <end position="29"/>
    </location>
</feature>
<sequence length="154" mass="17945">MRDVTSAIILRIIFILAFCLKQFSLLYYGPGPYNTLEFSITTILFLTIVLLVIQQRRHMKNNEGRLVFHGHIVPEFNPKDERENEFSGEAYKIAFSAMIVISILMIFVATFFLLFEFALQPLFLLVGIGFIPIAGLLAYYFTYRSQYVKENRQR</sequence>
<dbReference type="EMBL" id="CP129118">
    <property type="protein sequence ID" value="WOV88365.1"/>
    <property type="molecule type" value="Genomic_DNA"/>
</dbReference>
<protein>
    <submittedName>
        <fullName evidence="2">Uncharacterized protein</fullName>
    </submittedName>
</protein>
<reference evidence="2 3" key="1">
    <citation type="submission" date="2023-06" db="EMBL/GenBank/DDBJ databases">
        <title>Sporosarcina sp. nov., isolated from Korean tranditional fermented seafood 'Jeotgal'.</title>
        <authorList>
            <person name="Yang A.I."/>
            <person name="Shin N.-R."/>
        </authorList>
    </citation>
    <scope>NUCLEOTIDE SEQUENCE [LARGE SCALE GENOMIC DNA]</scope>
    <source>
        <strain evidence="2 3">T2O-4</strain>
    </source>
</reference>
<keyword evidence="3" id="KW-1185">Reference proteome</keyword>
<feature type="transmembrane region" description="Helical" evidence="1">
    <location>
        <begin position="35"/>
        <end position="53"/>
    </location>
</feature>
<keyword evidence="1" id="KW-1133">Transmembrane helix</keyword>
<dbReference type="RefSeq" id="WP_317969336.1">
    <property type="nucleotide sequence ID" value="NZ_CP129118.1"/>
</dbReference>
<keyword evidence="1" id="KW-0472">Membrane</keyword>
<gene>
    <name evidence="2" type="ORF">QWT69_04370</name>
</gene>
<feature type="transmembrane region" description="Helical" evidence="1">
    <location>
        <begin position="93"/>
        <end position="115"/>
    </location>
</feature>
<dbReference type="Proteomes" id="UP001303902">
    <property type="component" value="Chromosome"/>
</dbReference>
<name>A0ABZ0L781_9BACL</name>
<organism evidence="2 3">
    <name type="scientific">Sporosarcina oncorhynchi</name>
    <dbReference type="NCBI Taxonomy" id="3056444"/>
    <lineage>
        <taxon>Bacteria</taxon>
        <taxon>Bacillati</taxon>
        <taxon>Bacillota</taxon>
        <taxon>Bacilli</taxon>
        <taxon>Bacillales</taxon>
        <taxon>Caryophanaceae</taxon>
        <taxon>Sporosarcina</taxon>
    </lineage>
</organism>
<accession>A0ABZ0L781</accession>
<keyword evidence="1" id="KW-0812">Transmembrane</keyword>
<feature type="transmembrane region" description="Helical" evidence="1">
    <location>
        <begin position="121"/>
        <end position="142"/>
    </location>
</feature>
<proteinExistence type="predicted"/>